<organism evidence="4 5">
    <name type="scientific">Mangrovimicrobium sediminis</name>
    <dbReference type="NCBI Taxonomy" id="2562682"/>
    <lineage>
        <taxon>Bacteria</taxon>
        <taxon>Pseudomonadati</taxon>
        <taxon>Pseudomonadota</taxon>
        <taxon>Gammaproteobacteria</taxon>
        <taxon>Cellvibrionales</taxon>
        <taxon>Halieaceae</taxon>
        <taxon>Mangrovimicrobium</taxon>
    </lineage>
</organism>
<dbReference type="SUPFAM" id="SSF54637">
    <property type="entry name" value="Thioesterase/thiol ester dehydrase-isomerase"/>
    <property type="match status" value="2"/>
</dbReference>
<dbReference type="OrthoDB" id="4370297at2"/>
<dbReference type="InterPro" id="IPR029069">
    <property type="entry name" value="HotDog_dom_sf"/>
</dbReference>
<evidence type="ECO:0000313" key="4">
    <source>
        <dbReference type="EMBL" id="TGD70817.1"/>
    </source>
</evidence>
<dbReference type="AlphaFoldDB" id="A0A4Z0LUE3"/>
<dbReference type="InterPro" id="IPR049450">
    <property type="entry name" value="ACOT8-like_C"/>
</dbReference>
<feature type="region of interest" description="Disordered" evidence="1">
    <location>
        <begin position="1"/>
        <end position="22"/>
    </location>
</feature>
<evidence type="ECO:0000256" key="1">
    <source>
        <dbReference type="SAM" id="MobiDB-lite"/>
    </source>
</evidence>
<evidence type="ECO:0000259" key="3">
    <source>
        <dbReference type="Pfam" id="PF20789"/>
    </source>
</evidence>
<dbReference type="InterPro" id="IPR049449">
    <property type="entry name" value="TesB_ACOT8-like_N"/>
</dbReference>
<dbReference type="EMBL" id="SRLE01000018">
    <property type="protein sequence ID" value="TGD70817.1"/>
    <property type="molecule type" value="Genomic_DNA"/>
</dbReference>
<proteinExistence type="predicted"/>
<keyword evidence="5" id="KW-1185">Reference proteome</keyword>
<dbReference type="Proteomes" id="UP000298050">
    <property type="component" value="Unassembled WGS sequence"/>
</dbReference>
<gene>
    <name evidence="4" type="ORF">E4634_20640</name>
</gene>
<dbReference type="RefSeq" id="WP_135446581.1">
    <property type="nucleotide sequence ID" value="NZ_SRLE01000018.1"/>
</dbReference>
<accession>A0A4Z0LUE3</accession>
<comment type="caution">
    <text evidence="4">The sequence shown here is derived from an EMBL/GenBank/DDBJ whole genome shotgun (WGS) entry which is preliminary data.</text>
</comment>
<feature type="domain" description="Acyl-CoA thioesterase-like N-terminal HotDog" evidence="2">
    <location>
        <begin position="37"/>
        <end position="112"/>
    </location>
</feature>
<dbReference type="Pfam" id="PF20789">
    <property type="entry name" value="4HBT_3C"/>
    <property type="match status" value="1"/>
</dbReference>
<dbReference type="Gene3D" id="2.40.160.210">
    <property type="entry name" value="Acyl-CoA thioesterase, double hotdog domain"/>
    <property type="match status" value="1"/>
</dbReference>
<sequence length="272" mass="29681">MPADSDTHPFDRATHLQSSGDGRYTGLPSAEYANFVGPFGGVTAATLMRAALESPQCQGEPVALTVNFAAPVEDAPFEVSARAARSNRSTQHWMMEMTQAGEVVATATAVFARRRETWSAAEASPPTAPAAGEVPALGWFEGLPVWIRNYEIRTVQGGIDLSGVEGDDSVTTLWLRDQPPRPLDFCSLAALSDAFFPRIFVRRQRLTPIGTVTLTTYFHADAGLLVQQGEQLLLATARASRFRDGYFDQVAELWGVDGELLATTHQLVYYRE</sequence>
<evidence type="ECO:0000313" key="5">
    <source>
        <dbReference type="Proteomes" id="UP000298050"/>
    </source>
</evidence>
<dbReference type="Pfam" id="PF13622">
    <property type="entry name" value="4HBT_3"/>
    <property type="match status" value="1"/>
</dbReference>
<evidence type="ECO:0000259" key="2">
    <source>
        <dbReference type="Pfam" id="PF13622"/>
    </source>
</evidence>
<feature type="compositionally biased region" description="Basic and acidic residues" evidence="1">
    <location>
        <begin position="1"/>
        <end position="14"/>
    </location>
</feature>
<dbReference type="InterPro" id="IPR042171">
    <property type="entry name" value="Acyl-CoA_hotdog"/>
</dbReference>
<name>A0A4Z0LUE3_9GAMM</name>
<protein>
    <submittedName>
        <fullName evidence="4">Thioesterase family protein</fullName>
    </submittedName>
</protein>
<feature type="domain" description="Acyl-CoA thioesterase-like C-terminal" evidence="3">
    <location>
        <begin position="135"/>
        <end position="269"/>
    </location>
</feature>
<reference evidence="4 5" key="1">
    <citation type="submission" date="2019-04" db="EMBL/GenBank/DDBJ databases">
        <title>Taxonomy of novel Haliea sp. from mangrove soil of West Coast of India.</title>
        <authorList>
            <person name="Verma A."/>
            <person name="Kumar P."/>
            <person name="Krishnamurthi S."/>
        </authorList>
    </citation>
    <scope>NUCLEOTIDE SEQUENCE [LARGE SCALE GENOMIC DNA]</scope>
    <source>
        <strain evidence="4 5">SAOS-164</strain>
    </source>
</reference>